<dbReference type="OrthoDB" id="5193649at2"/>
<dbReference type="RefSeq" id="WP_008872262.1">
    <property type="nucleotide sequence ID" value="NZ_CAUM01000006.1"/>
</dbReference>
<organism evidence="1 2">
    <name type="scientific">Mesorhizobium metallidurans STM 2683</name>
    <dbReference type="NCBI Taxonomy" id="1297569"/>
    <lineage>
        <taxon>Bacteria</taxon>
        <taxon>Pseudomonadati</taxon>
        <taxon>Pseudomonadota</taxon>
        <taxon>Alphaproteobacteria</taxon>
        <taxon>Hyphomicrobiales</taxon>
        <taxon>Phyllobacteriaceae</taxon>
        <taxon>Mesorhizobium</taxon>
    </lineage>
</organism>
<name>M5EG88_9HYPH</name>
<gene>
    <name evidence="1" type="ORF">MESS2_1030127</name>
</gene>
<dbReference type="Proteomes" id="UP000012062">
    <property type="component" value="Unassembled WGS sequence"/>
</dbReference>
<evidence type="ECO:0000313" key="1">
    <source>
        <dbReference type="EMBL" id="CCV03270.1"/>
    </source>
</evidence>
<proteinExistence type="predicted"/>
<sequence>MPTAPEDPSARLIEQRVRNRIYDILEILADCDNGVDLVGISGYFNLFEDFVHRPSIEAGTSALSRDERAVVLEIADFLEAACAATPDFTKAEFVESGWPRQIAPRARDARLLFLQRGLFSEAFEEAEPGQRFVPSAS</sequence>
<dbReference type="STRING" id="1297569.MESS2_1030127"/>
<evidence type="ECO:0000313" key="2">
    <source>
        <dbReference type="Proteomes" id="UP000012062"/>
    </source>
</evidence>
<dbReference type="AlphaFoldDB" id="M5EG88"/>
<protein>
    <submittedName>
        <fullName evidence="1">Uncharacterized protein</fullName>
    </submittedName>
</protein>
<keyword evidence="2" id="KW-1185">Reference proteome</keyword>
<accession>M5EG88</accession>
<comment type="caution">
    <text evidence="1">The sequence shown here is derived from an EMBL/GenBank/DDBJ whole genome shotgun (WGS) entry which is preliminary data.</text>
</comment>
<reference evidence="1 2" key="1">
    <citation type="submission" date="2013-02" db="EMBL/GenBank/DDBJ databases">
        <authorList>
            <person name="Genoscope - CEA"/>
        </authorList>
    </citation>
    <scope>NUCLEOTIDE SEQUENCE [LARGE SCALE GENOMIC DNA]</scope>
    <source>
        <strain evidence="1 2">STM 2683</strain>
    </source>
</reference>
<dbReference type="eggNOG" id="ENOG5033HNC">
    <property type="taxonomic scope" value="Bacteria"/>
</dbReference>
<dbReference type="EMBL" id="CAUM01000006">
    <property type="protein sequence ID" value="CCV03270.1"/>
    <property type="molecule type" value="Genomic_DNA"/>
</dbReference>